<dbReference type="STRING" id="1513793.SAMN06296036_14214"/>
<evidence type="ECO:0000256" key="1">
    <source>
        <dbReference type="SAM" id="Phobius"/>
    </source>
</evidence>
<feature type="transmembrane region" description="Helical" evidence="1">
    <location>
        <begin position="100"/>
        <end position="123"/>
    </location>
</feature>
<keyword evidence="3" id="KW-1185">Reference proteome</keyword>
<dbReference type="GO" id="GO:0005886">
    <property type="term" value="C:plasma membrane"/>
    <property type="evidence" value="ECO:0007669"/>
    <property type="project" value="UniProtKB-SubCell"/>
</dbReference>
<keyword evidence="1" id="KW-0812">Transmembrane</keyword>
<dbReference type="EMBL" id="FWZT01000042">
    <property type="protein sequence ID" value="SMF82570.1"/>
    <property type="molecule type" value="Genomic_DNA"/>
</dbReference>
<dbReference type="PANTHER" id="PTHR43471">
    <property type="entry name" value="ABC TRANSPORTER PERMEASE"/>
    <property type="match status" value="1"/>
</dbReference>
<keyword evidence="1" id="KW-0472">Membrane</keyword>
<keyword evidence="1" id="KW-1133">Transmembrane helix</keyword>
<gene>
    <name evidence="2" type="ORF">SAMN06296036_14214</name>
</gene>
<dbReference type="Proteomes" id="UP000192907">
    <property type="component" value="Unassembled WGS sequence"/>
</dbReference>
<proteinExistence type="predicted"/>
<protein>
    <submittedName>
        <fullName evidence="2">ABC-2 family transporter protein</fullName>
    </submittedName>
</protein>
<dbReference type="GO" id="GO:0140359">
    <property type="term" value="F:ABC-type transporter activity"/>
    <property type="evidence" value="ECO:0007669"/>
    <property type="project" value="InterPro"/>
</dbReference>
<feature type="transmembrane region" description="Helical" evidence="1">
    <location>
        <begin position="135"/>
        <end position="155"/>
    </location>
</feature>
<feature type="transmembrane region" description="Helical" evidence="1">
    <location>
        <begin position="48"/>
        <end position="68"/>
    </location>
</feature>
<feature type="transmembrane region" description="Helical" evidence="1">
    <location>
        <begin position="230"/>
        <end position="248"/>
    </location>
</feature>
<dbReference type="PANTHER" id="PTHR43471:SF10">
    <property type="entry name" value="SLL1107 PROTEIN"/>
    <property type="match status" value="1"/>
</dbReference>
<dbReference type="AlphaFoldDB" id="A0A1Y6CWY9"/>
<organism evidence="2 3">
    <name type="scientific">Pseudobacteriovorax antillogorgiicola</name>
    <dbReference type="NCBI Taxonomy" id="1513793"/>
    <lineage>
        <taxon>Bacteria</taxon>
        <taxon>Pseudomonadati</taxon>
        <taxon>Bdellovibrionota</taxon>
        <taxon>Oligoflexia</taxon>
        <taxon>Oligoflexales</taxon>
        <taxon>Pseudobacteriovoracaceae</taxon>
        <taxon>Pseudobacteriovorax</taxon>
    </lineage>
</organism>
<feature type="transmembrane region" description="Helical" evidence="1">
    <location>
        <begin position="162"/>
        <end position="182"/>
    </location>
</feature>
<reference evidence="3" key="1">
    <citation type="submission" date="2017-04" db="EMBL/GenBank/DDBJ databases">
        <authorList>
            <person name="Varghese N."/>
            <person name="Submissions S."/>
        </authorList>
    </citation>
    <scope>NUCLEOTIDE SEQUENCE [LARGE SCALE GENOMIC DNA]</scope>
    <source>
        <strain evidence="3">RKEM611</strain>
    </source>
</reference>
<evidence type="ECO:0000313" key="2">
    <source>
        <dbReference type="EMBL" id="SMF82570.1"/>
    </source>
</evidence>
<evidence type="ECO:0000313" key="3">
    <source>
        <dbReference type="Proteomes" id="UP000192907"/>
    </source>
</evidence>
<dbReference type="Pfam" id="PF12679">
    <property type="entry name" value="ABC2_membrane_2"/>
    <property type="match status" value="1"/>
</dbReference>
<dbReference type="OrthoDB" id="468402at2"/>
<accession>A0A1Y6CWY9</accession>
<feature type="transmembrane region" description="Helical" evidence="1">
    <location>
        <begin position="20"/>
        <end position="42"/>
    </location>
</feature>
<sequence length="256" mass="28091">MTIVPVISETFLRLRRDRIFLPALVVGTALLLLSGLASYWGVEEFFKILYDLGTTAFHLTGAMVAIFWGTKLISDSRQEGSLEVQLASPLGRSQWLVGKFLGLASTLILLALAFLIGWQLVYFGYGMGWMGWKSVAIFSILTLSWLTMGAVAILFSSMSSYAVALFSSVWLLICGLLAAPIMQSMSPETPEAVRKVVEVFAGIWNLHYFNLYEYGNSAEAIAWGTALARLGYGVALIGMFLSLAAFAFNRRDLVGL</sequence>
<dbReference type="RefSeq" id="WP_132326157.1">
    <property type="nucleotide sequence ID" value="NZ_FWZT01000042.1"/>
</dbReference>
<name>A0A1Y6CWY9_9BACT</name>